<dbReference type="PANTHER" id="PTHR30061:SF50">
    <property type="entry name" value="MALTOSE_MALTODEXTRIN-BINDING PERIPLASMIC PROTEIN"/>
    <property type="match status" value="1"/>
</dbReference>
<reference evidence="7" key="1">
    <citation type="submission" date="2023-12" db="EMBL/GenBank/DDBJ databases">
        <title>Novel isolates from deep terrestrial aquifers shed light on the physiology and ecology of the class Limnochordia.</title>
        <authorList>
            <person name="Karnachuk O.V."/>
            <person name="Lukina A.P."/>
            <person name="Avakyan M.R."/>
            <person name="Kadnikov V."/>
            <person name="Begmatov S."/>
            <person name="Beletsky A.V."/>
            <person name="Mardanov A.V."/>
            <person name="Ravin N.V."/>
        </authorList>
    </citation>
    <scope>NUCLEOTIDE SEQUENCE [LARGE SCALE GENOMIC DNA]</scope>
    <source>
        <strain evidence="7">LN</strain>
    </source>
</reference>
<evidence type="ECO:0000256" key="1">
    <source>
        <dbReference type="ARBA" id="ARBA00008520"/>
    </source>
</evidence>
<dbReference type="PANTHER" id="PTHR30061">
    <property type="entry name" value="MALTOSE-BINDING PERIPLASMIC PROTEIN"/>
    <property type="match status" value="1"/>
</dbReference>
<feature type="chain" id="PRO_5044979924" description="Maltodextrin-binding protein" evidence="5">
    <location>
        <begin position="30"/>
        <end position="405"/>
    </location>
</feature>
<dbReference type="Pfam" id="PF13416">
    <property type="entry name" value="SBP_bac_8"/>
    <property type="match status" value="1"/>
</dbReference>
<evidence type="ECO:0000313" key="7">
    <source>
        <dbReference type="Proteomes" id="UP001333102"/>
    </source>
</evidence>
<sequence>MRIVSRLRDVLTVALSVALVSTLSLGAAAAEERLVIWSSEAQVPALLPMAQQFEEMYGIPVQVTELGFGDIRANFSVAAPTGEGPDLIVGAHDWVGELARNGLLEPIQLTPAEREEFTEVALDGFTYGGQLYGIPYAIEAIAIIYNKELVPTPPATFDELLSVARRLTDRNRRQYGFLYPNTDAYHSFPFLSAYGGYIFRFTEQGFDPGDVGLDSPGAIQGARIIQRLAVEGLVPQGTDYQTMQGLFTQGQAGMMMTGPWEVDNVKRARINYGVAKLPTFDGNVARPFVGAQGFMINRFSPNKILAMEFLREFIMTKEGQLAIWREDPRIPALRAAFEEVADDPDIAAFGASAADGIPMPNIPEMAAVWGALGDKLTLIVNGEQDPESAMKDAARQVRDTLAAGR</sequence>
<dbReference type="NCBIfam" id="NF007011">
    <property type="entry name" value="PRK09474.1"/>
    <property type="match status" value="1"/>
</dbReference>
<evidence type="ECO:0000256" key="5">
    <source>
        <dbReference type="RuleBase" id="RU365005"/>
    </source>
</evidence>
<keyword evidence="7" id="KW-1185">Reference proteome</keyword>
<dbReference type="CDD" id="cd13586">
    <property type="entry name" value="PBP2_Maltose_binding_like"/>
    <property type="match status" value="1"/>
</dbReference>
<keyword evidence="3 5" id="KW-0762">Sugar transport</keyword>
<evidence type="ECO:0000256" key="2">
    <source>
        <dbReference type="ARBA" id="ARBA00022448"/>
    </source>
</evidence>
<evidence type="ECO:0000256" key="4">
    <source>
        <dbReference type="ARBA" id="ARBA00022729"/>
    </source>
</evidence>
<keyword evidence="5" id="KW-1003">Cell membrane</keyword>
<dbReference type="InterPro" id="IPR006059">
    <property type="entry name" value="SBP"/>
</dbReference>
<dbReference type="Gene3D" id="3.40.190.10">
    <property type="entry name" value="Periplasmic binding protein-like II"/>
    <property type="match status" value="2"/>
</dbReference>
<accession>A0ABZ1BSD5</accession>
<comment type="similarity">
    <text evidence="1 5">Belongs to the bacterial solute-binding protein 1 family.</text>
</comment>
<keyword evidence="2 5" id="KW-0813">Transport</keyword>
<name>A0ABZ1BSD5_9FIRM</name>
<keyword evidence="5" id="KW-0472">Membrane</keyword>
<dbReference type="InterPro" id="IPR006060">
    <property type="entry name" value="Maltose/Cyclodextrin-bd"/>
</dbReference>
<dbReference type="SUPFAM" id="SSF53850">
    <property type="entry name" value="Periplasmic binding protein-like II"/>
    <property type="match status" value="1"/>
</dbReference>
<organism evidence="6 7">
    <name type="scientific">Geochorda subterranea</name>
    <dbReference type="NCBI Taxonomy" id="3109564"/>
    <lineage>
        <taxon>Bacteria</taxon>
        <taxon>Bacillati</taxon>
        <taxon>Bacillota</taxon>
        <taxon>Limnochordia</taxon>
        <taxon>Limnochordales</taxon>
        <taxon>Geochordaceae</taxon>
        <taxon>Geochorda</taxon>
    </lineage>
</organism>
<keyword evidence="5" id="KW-0449">Lipoprotein</keyword>
<keyword evidence="4 5" id="KW-0732">Signal</keyword>
<dbReference type="RefSeq" id="WP_324669906.1">
    <property type="nucleotide sequence ID" value="NZ_CP141614.1"/>
</dbReference>
<comment type="subcellular location">
    <subcellularLocation>
        <location evidence="5">Cell membrane</location>
        <topology evidence="5">Lipid-anchor</topology>
    </subcellularLocation>
</comment>
<protein>
    <recommendedName>
        <fullName evidence="5">Maltodextrin-binding protein</fullName>
    </recommendedName>
</protein>
<evidence type="ECO:0000313" key="6">
    <source>
        <dbReference type="EMBL" id="WRP15501.1"/>
    </source>
</evidence>
<evidence type="ECO:0000256" key="3">
    <source>
        <dbReference type="ARBA" id="ARBA00022597"/>
    </source>
</evidence>
<feature type="signal peptide" evidence="5">
    <location>
        <begin position="1"/>
        <end position="29"/>
    </location>
</feature>
<dbReference type="PRINTS" id="PR00181">
    <property type="entry name" value="MALTOSEBP"/>
</dbReference>
<gene>
    <name evidence="6" type="primary">malE</name>
    <name evidence="6" type="ORF">VLY81_04875</name>
</gene>
<dbReference type="EMBL" id="CP141614">
    <property type="protein sequence ID" value="WRP15501.1"/>
    <property type="molecule type" value="Genomic_DNA"/>
</dbReference>
<dbReference type="Proteomes" id="UP001333102">
    <property type="component" value="Chromosome"/>
</dbReference>
<proteinExistence type="inferred from homology"/>